<evidence type="ECO:0000256" key="1">
    <source>
        <dbReference type="SAM" id="Phobius"/>
    </source>
</evidence>
<organism evidence="2 3">
    <name type="scientific">Flavobacterium johnsoniae</name>
    <name type="common">Cytophaga johnsonae</name>
    <dbReference type="NCBI Taxonomy" id="986"/>
    <lineage>
        <taxon>Bacteria</taxon>
        <taxon>Pseudomonadati</taxon>
        <taxon>Bacteroidota</taxon>
        <taxon>Flavobacteriia</taxon>
        <taxon>Flavobacteriales</taxon>
        <taxon>Flavobacteriaceae</taxon>
        <taxon>Flavobacterium</taxon>
    </lineage>
</organism>
<keyword evidence="1" id="KW-0472">Membrane</keyword>
<protein>
    <submittedName>
        <fullName evidence="2">Uncharacterized protein</fullName>
    </submittedName>
</protein>
<evidence type="ECO:0000313" key="3">
    <source>
        <dbReference type="Proteomes" id="UP000184112"/>
    </source>
</evidence>
<proteinExistence type="predicted"/>
<name>A0A1M5IZ21_FLAJO</name>
<sequence>MGYEIERITFCVIVIILVFNATKFDKVSLKLMGLFKFKAEKKN</sequence>
<feature type="transmembrane region" description="Helical" evidence="1">
    <location>
        <begin position="6"/>
        <end position="22"/>
    </location>
</feature>
<keyword evidence="1" id="KW-1133">Transmembrane helix</keyword>
<evidence type="ECO:0000313" key="2">
    <source>
        <dbReference type="EMBL" id="SHG33240.1"/>
    </source>
</evidence>
<dbReference type="AlphaFoldDB" id="A0A1M5IZ21"/>
<dbReference type="Proteomes" id="UP000184112">
    <property type="component" value="Unassembled WGS sequence"/>
</dbReference>
<accession>A0A1M5IZ21</accession>
<reference evidence="2 3" key="1">
    <citation type="submission" date="2016-11" db="EMBL/GenBank/DDBJ databases">
        <authorList>
            <person name="Jaros S."/>
            <person name="Januszkiewicz K."/>
            <person name="Wedrychowicz H."/>
        </authorList>
    </citation>
    <scope>NUCLEOTIDE SEQUENCE [LARGE SCALE GENOMIC DNA]</scope>
    <source>
        <strain evidence="2 3">DSM 6792</strain>
    </source>
</reference>
<gene>
    <name evidence="2" type="ORF">SAMN05444388_102302</name>
</gene>
<keyword evidence="1" id="KW-0812">Transmembrane</keyword>
<dbReference type="EMBL" id="FQWH01000002">
    <property type="protein sequence ID" value="SHG33240.1"/>
    <property type="molecule type" value="Genomic_DNA"/>
</dbReference>